<reference evidence="1" key="1">
    <citation type="submission" date="2019-10" db="EMBL/GenBank/DDBJ databases">
        <title>Draft genome sequence of Panacibacter sp. KCS-6.</title>
        <authorList>
            <person name="Yim K.J."/>
        </authorList>
    </citation>
    <scope>NUCLEOTIDE SEQUENCE</scope>
    <source>
        <strain evidence="1">KCS-6</strain>
    </source>
</reference>
<organism evidence="1 2">
    <name type="scientific">Limnovirga soli</name>
    <dbReference type="NCBI Taxonomy" id="2656915"/>
    <lineage>
        <taxon>Bacteria</taxon>
        <taxon>Pseudomonadati</taxon>
        <taxon>Bacteroidota</taxon>
        <taxon>Chitinophagia</taxon>
        <taxon>Chitinophagales</taxon>
        <taxon>Chitinophagaceae</taxon>
        <taxon>Limnovirga</taxon>
    </lineage>
</organism>
<dbReference type="InterPro" id="IPR011010">
    <property type="entry name" value="DNA_brk_join_enz"/>
</dbReference>
<dbReference type="SUPFAM" id="SSF56349">
    <property type="entry name" value="DNA breaking-rejoining enzymes"/>
    <property type="match status" value="1"/>
</dbReference>
<protein>
    <submittedName>
        <fullName evidence="1">Uncharacterized protein</fullName>
    </submittedName>
</protein>
<dbReference type="AlphaFoldDB" id="A0A8J8FEQ8"/>
<dbReference type="GO" id="GO:0003677">
    <property type="term" value="F:DNA binding"/>
    <property type="evidence" value="ECO:0007669"/>
    <property type="project" value="InterPro"/>
</dbReference>
<gene>
    <name evidence="1" type="ORF">GD597_06085</name>
</gene>
<keyword evidence="2" id="KW-1185">Reference proteome</keyword>
<dbReference type="EMBL" id="WHPF01000004">
    <property type="protein sequence ID" value="NNV55019.1"/>
    <property type="molecule type" value="Genomic_DNA"/>
</dbReference>
<accession>A0A8J8FEQ8</accession>
<proteinExistence type="predicted"/>
<name>A0A8J8FEQ8_9BACT</name>
<dbReference type="RefSeq" id="WP_171606950.1">
    <property type="nucleotide sequence ID" value="NZ_WHPF01000004.1"/>
</dbReference>
<dbReference type="Proteomes" id="UP000598971">
    <property type="component" value="Unassembled WGS sequence"/>
</dbReference>
<evidence type="ECO:0000313" key="1">
    <source>
        <dbReference type="EMBL" id="NNV55019.1"/>
    </source>
</evidence>
<evidence type="ECO:0000313" key="2">
    <source>
        <dbReference type="Proteomes" id="UP000598971"/>
    </source>
</evidence>
<sequence length="87" mass="10118">MKKTQKPSKVERFEPISSKELDIILHSLREGQQPFIVFLGMIYFAWARPAEIARLKIADIDLDKTLFASPKAKQKISRAPMCKLFRR</sequence>
<comment type="caution">
    <text evidence="1">The sequence shown here is derived from an EMBL/GenBank/DDBJ whole genome shotgun (WGS) entry which is preliminary data.</text>
</comment>